<accession>A0A2K9B395</accession>
<dbReference type="Proteomes" id="UP000232491">
    <property type="component" value="Chromosome"/>
</dbReference>
<gene>
    <name evidence="1" type="ORF">BB215W447A_1151</name>
</gene>
<protein>
    <submittedName>
        <fullName evidence="1">Uncharacterized protein</fullName>
    </submittedName>
</protein>
<proteinExistence type="predicted"/>
<dbReference type="AlphaFoldDB" id="A0A2K9B395"/>
<dbReference type="EMBL" id="CP021558">
    <property type="protein sequence ID" value="AUE03167.1"/>
    <property type="molecule type" value="Genomic_DNA"/>
</dbReference>
<dbReference type="RefSeq" id="WP_157826235.1">
    <property type="nucleotide sequence ID" value="NZ_CP021558.1"/>
</dbReference>
<name>A0A2K9B395_BIFBR</name>
<evidence type="ECO:0000313" key="2">
    <source>
        <dbReference type="Proteomes" id="UP000232491"/>
    </source>
</evidence>
<reference evidence="1 2" key="1">
    <citation type="submission" date="2017-05" db="EMBL/GenBank/DDBJ databases">
        <title>Comparative genomics and methylome analysis of the gut commensal Bifidobacterium breve.</title>
        <authorList>
            <person name="Bottacini F."/>
            <person name="Morrissey R."/>
            <person name="Roberts R.J."/>
            <person name="James K."/>
            <person name="van Breen J."/>
            <person name="Egan M."/>
            <person name="Lambert J."/>
            <person name="van Limpt K."/>
            <person name="Stanton C."/>
            <person name="Knol J."/>
            <person name="O' Connell Motherway M."/>
            <person name="van Sinderen D."/>
        </authorList>
    </citation>
    <scope>NUCLEOTIDE SEQUENCE [LARGE SCALE GENOMIC DNA]</scope>
    <source>
        <strain evidence="1 2">215W447a</strain>
    </source>
</reference>
<sequence length="60" mass="6836">MNATTMDKEQFTEYAHARGMMTPSELVRFARFIEAERRLDSMPSLASIQQAVLGSRQTLD</sequence>
<evidence type="ECO:0000313" key="1">
    <source>
        <dbReference type="EMBL" id="AUE03167.1"/>
    </source>
</evidence>
<organism evidence="1 2">
    <name type="scientific">Bifidobacterium breve</name>
    <dbReference type="NCBI Taxonomy" id="1685"/>
    <lineage>
        <taxon>Bacteria</taxon>
        <taxon>Bacillati</taxon>
        <taxon>Actinomycetota</taxon>
        <taxon>Actinomycetes</taxon>
        <taxon>Bifidobacteriales</taxon>
        <taxon>Bifidobacteriaceae</taxon>
        <taxon>Bifidobacterium</taxon>
    </lineage>
</organism>